<dbReference type="OrthoDB" id="445362at2759"/>
<feature type="compositionally biased region" description="Polar residues" evidence="3">
    <location>
        <begin position="306"/>
        <end position="321"/>
    </location>
</feature>
<reference evidence="5" key="1">
    <citation type="submission" date="2009-08" db="EMBL/GenBank/DDBJ databases">
        <title>Annotation of Salpingoeca rosetta.</title>
        <authorList>
            <consortium name="The Broad Institute Genome Sequencing Platform"/>
            <person name="Russ C."/>
            <person name="Cuomo C."/>
            <person name="Burger G."/>
            <person name="Gray M.W."/>
            <person name="Holland P.W.H."/>
            <person name="King N."/>
            <person name="Lang F.B.F."/>
            <person name="Roger A.J."/>
            <person name="Ruiz-Trillo I."/>
            <person name="Young S.K."/>
            <person name="Zeng Q."/>
            <person name="Gargeya S."/>
            <person name="Alvarado L."/>
            <person name="Berlin A."/>
            <person name="Chapman S.B."/>
            <person name="Chen Z."/>
            <person name="Freedman E."/>
            <person name="Gellesch M."/>
            <person name="Goldberg J."/>
            <person name="Griggs A."/>
            <person name="Gujja S."/>
            <person name="Heilman E."/>
            <person name="Heiman D."/>
            <person name="Howarth C."/>
            <person name="Mehta T."/>
            <person name="Neiman D."/>
            <person name="Pearson M."/>
            <person name="Roberts A."/>
            <person name="Saif S."/>
            <person name="Shea T."/>
            <person name="Shenoy N."/>
            <person name="Sisk P."/>
            <person name="Stolte C."/>
            <person name="Sykes S."/>
            <person name="White J."/>
            <person name="Yandava C."/>
            <person name="Haas B."/>
            <person name="Nusbaum C."/>
            <person name="Birren B."/>
        </authorList>
    </citation>
    <scope>NUCLEOTIDE SEQUENCE [LARGE SCALE GENOMIC DNA]</scope>
    <source>
        <strain evidence="5">ATCC 50818</strain>
    </source>
</reference>
<keyword evidence="1 2" id="KW-0728">SH3 domain</keyword>
<accession>F2U023</accession>
<feature type="region of interest" description="Disordered" evidence="3">
    <location>
        <begin position="188"/>
        <end position="234"/>
    </location>
</feature>
<dbReference type="InterPro" id="IPR036860">
    <property type="entry name" value="SH2_dom_sf"/>
</dbReference>
<sequence>MEQQQQQQQQPQSKQQQRGPRSSVMIALHDFQPQQSGQLPLVQGRMYTLHMSHKDGWAHVTDTHNQSGLAPAAYFKEAALVAAENLPCFVGQASIDVLSSILKKKNVGTYCLRERRRKRGTLCLLFKTKGKKVEELEIRTCTKGFALAGDTVPRKTIQELLDFYLAHQVKDGWGKLKRPLTNKDLQKALEKQTGRSPRTSSPKRTAKAAAAATVAQPQPQQPPTTTTATATSTFSDEERQCLQAHVHHSLDFIAKLPKSFQYSDQQKQVIATLKEVEAKMQTNQLIPADVLSFISDLDVSRVFKRASQSSKLGTTHKPATTASAGVPSRPSRPAPPPPQRKGSLATRPAPPPPSSASAATASATAAESAALTTTPPQAPTSPHHNRKPAGAVVRQGSPLKQTVQVSPPPSPTQPVPAPVLSVVAPVATTAPSAELPPPLPTPFADVENVLRNLKSEVIQQIRDENDISYNQSRGALLSVLDILWSHVDDAQVLSRVGGVMAAPDSPIVGGQDEITLTELFERISGYAEDAQQRGWAIDDDTAEIHQCLHQFRRLVDDANPTVVMRLVRQWLTPGRTGQYEIVEILSVFYQMETRVDLRLEMLLLLIALIKLDMDVIPILQLTVLPSELARDIMDSSTTDKDLQPKIQASLELFALIYSQGHNALSSQNAAYLQETFLPHLLSMSCGAVATQAEQAICDAAIVALLALNKQVVKPATGSHALVKAISEHDVRAISHKLLMFMNRGEDPVAALLGVEPDCELQPAEHSVMKLLQDVFSDASSGDRFAYEADLLLLVDIVLRELRDREITDPGLYQFLRLLHQIVSNTNGWKSMYGQVKDGVGSLSAKEHVPYSVKPQLEKISACLEAKQ</sequence>
<dbReference type="GeneID" id="16077909"/>
<feature type="region of interest" description="Disordered" evidence="3">
    <location>
        <begin position="1"/>
        <end position="22"/>
    </location>
</feature>
<evidence type="ECO:0000256" key="2">
    <source>
        <dbReference type="PROSITE-ProRule" id="PRU00192"/>
    </source>
</evidence>
<dbReference type="InterPro" id="IPR000980">
    <property type="entry name" value="SH2"/>
</dbReference>
<dbReference type="InParanoid" id="F2U023"/>
<dbReference type="Proteomes" id="UP000007799">
    <property type="component" value="Unassembled WGS sequence"/>
</dbReference>
<dbReference type="InterPro" id="IPR018556">
    <property type="entry name" value="SPIN90/Ldb17_LRD"/>
</dbReference>
<dbReference type="RefSeq" id="XP_004997312.1">
    <property type="nucleotide sequence ID" value="XM_004997255.1"/>
</dbReference>
<dbReference type="PROSITE" id="PS50002">
    <property type="entry name" value="SH3"/>
    <property type="match status" value="1"/>
</dbReference>
<evidence type="ECO:0000256" key="1">
    <source>
        <dbReference type="ARBA" id="ARBA00022443"/>
    </source>
</evidence>
<name>F2U023_SALR5</name>
<dbReference type="InterPro" id="IPR036028">
    <property type="entry name" value="SH3-like_dom_sf"/>
</dbReference>
<feature type="compositionally biased region" description="Low complexity" evidence="3">
    <location>
        <begin position="1"/>
        <end position="17"/>
    </location>
</feature>
<feature type="domain" description="SH3" evidence="4">
    <location>
        <begin position="20"/>
        <end position="80"/>
    </location>
</feature>
<feature type="compositionally biased region" description="Polar residues" evidence="3">
    <location>
        <begin position="194"/>
        <end position="203"/>
    </location>
</feature>
<evidence type="ECO:0000313" key="6">
    <source>
        <dbReference type="Proteomes" id="UP000007799"/>
    </source>
</evidence>
<dbReference type="GO" id="GO:0071933">
    <property type="term" value="F:Arp2/3 complex binding"/>
    <property type="evidence" value="ECO:0007669"/>
    <property type="project" value="TreeGrafter"/>
</dbReference>
<dbReference type="SMART" id="SM00252">
    <property type="entry name" value="SH2"/>
    <property type="match status" value="1"/>
</dbReference>
<organism evidence="6">
    <name type="scientific">Salpingoeca rosetta (strain ATCC 50818 / BSB-021)</name>
    <dbReference type="NCBI Taxonomy" id="946362"/>
    <lineage>
        <taxon>Eukaryota</taxon>
        <taxon>Choanoflagellata</taxon>
        <taxon>Craspedida</taxon>
        <taxon>Salpingoecidae</taxon>
        <taxon>Salpingoeca</taxon>
    </lineage>
</organism>
<feature type="region of interest" description="Disordered" evidence="3">
    <location>
        <begin position="306"/>
        <end position="392"/>
    </location>
</feature>
<evidence type="ECO:0000313" key="5">
    <source>
        <dbReference type="EMBL" id="EGD80751.1"/>
    </source>
</evidence>
<protein>
    <recommendedName>
        <fullName evidence="4">SH3 domain-containing protein</fullName>
    </recommendedName>
</protein>
<evidence type="ECO:0000256" key="3">
    <source>
        <dbReference type="SAM" id="MobiDB-lite"/>
    </source>
</evidence>
<dbReference type="STRING" id="946362.F2U023"/>
<dbReference type="KEGG" id="sre:PTSG_01339"/>
<proteinExistence type="predicted"/>
<gene>
    <name evidence="5" type="ORF">PTSG_01339</name>
</gene>
<dbReference type="InterPro" id="IPR001452">
    <property type="entry name" value="SH3_domain"/>
</dbReference>
<dbReference type="SUPFAM" id="SSF55550">
    <property type="entry name" value="SH2 domain"/>
    <property type="match status" value="1"/>
</dbReference>
<dbReference type="Pfam" id="PF00018">
    <property type="entry name" value="SH3_1"/>
    <property type="match status" value="1"/>
</dbReference>
<dbReference type="PANTHER" id="PTHR13357">
    <property type="entry name" value="SH3 ADAPTER PROTEIN SPIN90 NCK INTERACTING PROTEIN WITH SH3 DOMAIN"/>
    <property type="match status" value="1"/>
</dbReference>
<feature type="compositionally biased region" description="Low complexity" evidence="3">
    <location>
        <begin position="207"/>
        <end position="233"/>
    </location>
</feature>
<dbReference type="SMART" id="SM00326">
    <property type="entry name" value="SH3"/>
    <property type="match status" value="1"/>
</dbReference>
<dbReference type="Gene3D" id="2.30.30.40">
    <property type="entry name" value="SH3 Domains"/>
    <property type="match status" value="1"/>
</dbReference>
<dbReference type="Pfam" id="PF09431">
    <property type="entry name" value="SPIN90_LRD"/>
    <property type="match status" value="1"/>
</dbReference>
<dbReference type="Gene3D" id="3.30.505.10">
    <property type="entry name" value="SH2 domain"/>
    <property type="match status" value="1"/>
</dbReference>
<keyword evidence="6" id="KW-1185">Reference proteome</keyword>
<dbReference type="InterPro" id="IPR030125">
    <property type="entry name" value="SPIN90/Ldb17"/>
</dbReference>
<dbReference type="GO" id="GO:0006897">
    <property type="term" value="P:endocytosis"/>
    <property type="evidence" value="ECO:0007669"/>
    <property type="project" value="TreeGrafter"/>
</dbReference>
<dbReference type="AlphaFoldDB" id="F2U023"/>
<dbReference type="EMBL" id="GL832958">
    <property type="protein sequence ID" value="EGD80751.1"/>
    <property type="molecule type" value="Genomic_DNA"/>
</dbReference>
<dbReference type="eggNOG" id="KOG4035">
    <property type="taxonomic scope" value="Eukaryota"/>
</dbReference>
<dbReference type="SUPFAM" id="SSF50044">
    <property type="entry name" value="SH3-domain"/>
    <property type="match status" value="1"/>
</dbReference>
<dbReference type="CDD" id="cd00174">
    <property type="entry name" value="SH3"/>
    <property type="match status" value="1"/>
</dbReference>
<dbReference type="PANTHER" id="PTHR13357:SF1">
    <property type="entry name" value="NCK-INTERACTING PROTEIN WITH SH3 DOMAIN"/>
    <property type="match status" value="1"/>
</dbReference>
<evidence type="ECO:0000259" key="4">
    <source>
        <dbReference type="PROSITE" id="PS50002"/>
    </source>
</evidence>
<feature type="compositionally biased region" description="Low complexity" evidence="3">
    <location>
        <begin position="355"/>
        <end position="375"/>
    </location>
</feature>
<feature type="compositionally biased region" description="Pro residues" evidence="3">
    <location>
        <begin position="330"/>
        <end position="339"/>
    </location>
</feature>